<dbReference type="KEGG" id="cci:CC1G_14088"/>
<evidence type="ECO:0000313" key="6">
    <source>
        <dbReference type="Proteomes" id="UP000001861"/>
    </source>
</evidence>
<reference evidence="5 6" key="1">
    <citation type="journal article" date="2010" name="Proc. Natl. Acad. Sci. U.S.A.">
        <title>Insights into evolution of multicellular fungi from the assembled chromosomes of the mushroom Coprinopsis cinerea (Coprinus cinereus).</title>
        <authorList>
            <person name="Stajich J.E."/>
            <person name="Wilke S.K."/>
            <person name="Ahren D."/>
            <person name="Au C.H."/>
            <person name="Birren B.W."/>
            <person name="Borodovsky M."/>
            <person name="Burns C."/>
            <person name="Canback B."/>
            <person name="Casselton L.A."/>
            <person name="Cheng C.K."/>
            <person name="Deng J."/>
            <person name="Dietrich F.S."/>
            <person name="Fargo D.C."/>
            <person name="Farman M.L."/>
            <person name="Gathman A.C."/>
            <person name="Goldberg J."/>
            <person name="Guigo R."/>
            <person name="Hoegger P.J."/>
            <person name="Hooker J.B."/>
            <person name="Huggins A."/>
            <person name="James T.Y."/>
            <person name="Kamada T."/>
            <person name="Kilaru S."/>
            <person name="Kodira C."/>
            <person name="Kues U."/>
            <person name="Kupfer D."/>
            <person name="Kwan H.S."/>
            <person name="Lomsadze A."/>
            <person name="Li W."/>
            <person name="Lilly W.W."/>
            <person name="Ma L.J."/>
            <person name="Mackey A.J."/>
            <person name="Manning G."/>
            <person name="Martin F."/>
            <person name="Muraguchi H."/>
            <person name="Natvig D.O."/>
            <person name="Palmerini H."/>
            <person name="Ramesh M.A."/>
            <person name="Rehmeyer C.J."/>
            <person name="Roe B.A."/>
            <person name="Shenoy N."/>
            <person name="Stanke M."/>
            <person name="Ter-Hovhannisyan V."/>
            <person name="Tunlid A."/>
            <person name="Velagapudi R."/>
            <person name="Vision T.J."/>
            <person name="Zeng Q."/>
            <person name="Zolan M.E."/>
            <person name="Pukkila P.J."/>
        </authorList>
    </citation>
    <scope>NUCLEOTIDE SEQUENCE [LARGE SCALE GENOMIC DNA]</scope>
    <source>
        <strain evidence="6">Okayama-7 / 130 / ATCC MYA-4618 / FGSC 9003</strain>
    </source>
</reference>
<dbReference type="Gene3D" id="1.25.40.20">
    <property type="entry name" value="Ankyrin repeat-containing domain"/>
    <property type="match status" value="1"/>
</dbReference>
<dbReference type="AlphaFoldDB" id="D6RLA6"/>
<dbReference type="eggNOG" id="KOG0504">
    <property type="taxonomic scope" value="Eukaryota"/>
</dbReference>
<organism evidence="5 6">
    <name type="scientific">Coprinopsis cinerea (strain Okayama-7 / 130 / ATCC MYA-4618 / FGSC 9003)</name>
    <name type="common">Inky cap fungus</name>
    <name type="synonym">Hormographiella aspergillata</name>
    <dbReference type="NCBI Taxonomy" id="240176"/>
    <lineage>
        <taxon>Eukaryota</taxon>
        <taxon>Fungi</taxon>
        <taxon>Dikarya</taxon>
        <taxon>Basidiomycota</taxon>
        <taxon>Agaricomycotina</taxon>
        <taxon>Agaricomycetes</taxon>
        <taxon>Agaricomycetidae</taxon>
        <taxon>Agaricales</taxon>
        <taxon>Agaricineae</taxon>
        <taxon>Psathyrellaceae</taxon>
        <taxon>Coprinopsis</taxon>
    </lineage>
</organism>
<dbReference type="Pfam" id="PF22939">
    <property type="entry name" value="WHD_GPIID"/>
    <property type="match status" value="1"/>
</dbReference>
<proteinExistence type="predicted"/>
<dbReference type="OrthoDB" id="194358at2759"/>
<dbReference type="GeneID" id="9379683"/>
<evidence type="ECO:0000259" key="4">
    <source>
        <dbReference type="Pfam" id="PF22939"/>
    </source>
</evidence>
<dbReference type="EMBL" id="AACS02000003">
    <property type="protein sequence ID" value="EFI28062.1"/>
    <property type="molecule type" value="Genomic_DNA"/>
</dbReference>
<dbReference type="SMART" id="SM00248">
    <property type="entry name" value="ANK"/>
    <property type="match status" value="6"/>
</dbReference>
<evidence type="ECO:0000313" key="5">
    <source>
        <dbReference type="EMBL" id="EFI28062.1"/>
    </source>
</evidence>
<keyword evidence="1" id="KW-0677">Repeat</keyword>
<dbReference type="RefSeq" id="XP_002911556.1">
    <property type="nucleotide sequence ID" value="XM_002911510.1"/>
</dbReference>
<dbReference type="InParanoid" id="D6RLA6"/>
<dbReference type="PANTHER" id="PTHR24173">
    <property type="entry name" value="ANKYRIN REPEAT CONTAINING"/>
    <property type="match status" value="1"/>
</dbReference>
<dbReference type="InterPro" id="IPR054471">
    <property type="entry name" value="GPIID_WHD"/>
</dbReference>
<dbReference type="PANTHER" id="PTHR24173:SF74">
    <property type="entry name" value="ANKYRIN REPEAT DOMAIN-CONTAINING PROTEIN 16"/>
    <property type="match status" value="1"/>
</dbReference>
<dbReference type="Proteomes" id="UP000001861">
    <property type="component" value="Unassembled WGS sequence"/>
</dbReference>
<feature type="repeat" description="ANK" evidence="3">
    <location>
        <begin position="324"/>
        <end position="357"/>
    </location>
</feature>
<keyword evidence="6" id="KW-1185">Reference proteome</keyword>
<dbReference type="PROSITE" id="PS50088">
    <property type="entry name" value="ANK_REPEAT"/>
    <property type="match status" value="1"/>
</dbReference>
<evidence type="ECO:0000256" key="2">
    <source>
        <dbReference type="ARBA" id="ARBA00023043"/>
    </source>
</evidence>
<dbReference type="HOGENOM" id="CLU_566207_0_0_1"/>
<evidence type="ECO:0000256" key="3">
    <source>
        <dbReference type="PROSITE-ProRule" id="PRU00023"/>
    </source>
</evidence>
<name>D6RLA6_COPC7</name>
<feature type="domain" description="GPI inositol-deacylase winged helix" evidence="4">
    <location>
        <begin position="38"/>
        <end position="117"/>
    </location>
</feature>
<dbReference type="OMA" id="ENRTNTE"/>
<accession>D6RLA6</accession>
<keyword evidence="2 3" id="KW-0040">ANK repeat</keyword>
<dbReference type="VEuPathDB" id="FungiDB:CC1G_14088"/>
<sequence>MEALRDCLCLADVQEELDNFPADITEMYTLTFRRIEAQGPRSARIAKTALLWLVHARDQFTLRDLQAALAVNPNTYSVELNRMPRKQSIISLCCGLVEHHPETDVVRLVHFTAKDALEPLLLKDHPQPHLLITKVLHQRLIDNNILDSTLDDEDELLEYLEGQPLLQYAYQRWPDHVRGCRDSVEVAAAFLQQCVSFAYVDLWIFDILSPLHVAAAYDFPEFIQATLADPCNQQAGSCLGVPIAQGVDINAHSRFGRTALGFASNKGHVACAEALLGCPDIDVNAPVPLTGQTALMEASRMAQEGMVERLLRVPGVAVNAQDKSGETALMQALLRNSTGIVRRLLQAPGIDVNLRNTVGRTALIIAAGYGHLDVFEQLLQAPGIDLTIRCDFKGFTALEQAIWVGWEGVTARIIKFATGWEVKFGRRRRGWKELFYALRSEPERFPPWFVTAMSKRLAMFEGGEEWWRVEIEEESSDESDTE</sequence>
<dbReference type="SUPFAM" id="SSF48403">
    <property type="entry name" value="Ankyrin repeat"/>
    <property type="match status" value="1"/>
</dbReference>
<dbReference type="InterPro" id="IPR036770">
    <property type="entry name" value="Ankyrin_rpt-contain_sf"/>
</dbReference>
<dbReference type="InterPro" id="IPR002110">
    <property type="entry name" value="Ankyrin_rpt"/>
</dbReference>
<gene>
    <name evidence="5" type="ORF">CC1G_14088</name>
</gene>
<dbReference type="Pfam" id="PF12796">
    <property type="entry name" value="Ank_2"/>
    <property type="match status" value="1"/>
</dbReference>
<comment type="caution">
    <text evidence="5">The sequence shown here is derived from an EMBL/GenBank/DDBJ whole genome shotgun (WGS) entry which is preliminary data.</text>
</comment>
<dbReference type="Pfam" id="PF00023">
    <property type="entry name" value="Ank"/>
    <property type="match status" value="1"/>
</dbReference>
<evidence type="ECO:0000256" key="1">
    <source>
        <dbReference type="ARBA" id="ARBA00022737"/>
    </source>
</evidence>
<protein>
    <recommendedName>
        <fullName evidence="4">GPI inositol-deacylase winged helix domain-containing protein</fullName>
    </recommendedName>
</protein>